<dbReference type="EMBL" id="BMVG01000029">
    <property type="protein sequence ID" value="GHE11509.1"/>
    <property type="molecule type" value="Genomic_DNA"/>
</dbReference>
<evidence type="ECO:0000313" key="2">
    <source>
        <dbReference type="Proteomes" id="UP000655443"/>
    </source>
</evidence>
<organism evidence="1 2">
    <name type="scientific">Streptomyces alanosinicus</name>
    <dbReference type="NCBI Taxonomy" id="68171"/>
    <lineage>
        <taxon>Bacteria</taxon>
        <taxon>Bacillati</taxon>
        <taxon>Actinomycetota</taxon>
        <taxon>Actinomycetes</taxon>
        <taxon>Kitasatosporales</taxon>
        <taxon>Streptomycetaceae</taxon>
        <taxon>Streptomyces</taxon>
    </lineage>
</organism>
<protein>
    <submittedName>
        <fullName evidence="1">Uncharacterized protein</fullName>
    </submittedName>
</protein>
<reference evidence="1" key="1">
    <citation type="journal article" date="2014" name="Int. J. Syst. Evol. Microbiol.">
        <title>Complete genome sequence of Corynebacterium casei LMG S-19264T (=DSM 44701T), isolated from a smear-ripened cheese.</title>
        <authorList>
            <consortium name="US DOE Joint Genome Institute (JGI-PGF)"/>
            <person name="Walter F."/>
            <person name="Albersmeier A."/>
            <person name="Kalinowski J."/>
            <person name="Ruckert C."/>
        </authorList>
    </citation>
    <scope>NUCLEOTIDE SEQUENCE</scope>
    <source>
        <strain evidence="1">JCM 4714</strain>
    </source>
</reference>
<keyword evidence="2" id="KW-1185">Reference proteome</keyword>
<reference evidence="1" key="2">
    <citation type="submission" date="2020-09" db="EMBL/GenBank/DDBJ databases">
        <authorList>
            <person name="Sun Q."/>
            <person name="Ohkuma M."/>
        </authorList>
    </citation>
    <scope>NUCLEOTIDE SEQUENCE</scope>
    <source>
        <strain evidence="1">JCM 4714</strain>
    </source>
</reference>
<sequence length="74" mass="8452">MCARRGGTGHYRRAMVHERVPSGPIRLPGHIRDRRIHHWNPMQAATTYPFIPFHVTGYQSLSFIPQALYVAPAT</sequence>
<dbReference type="AlphaFoldDB" id="A0A919D676"/>
<proteinExistence type="predicted"/>
<evidence type="ECO:0000313" key="1">
    <source>
        <dbReference type="EMBL" id="GHE11509.1"/>
    </source>
</evidence>
<dbReference type="Proteomes" id="UP000655443">
    <property type="component" value="Unassembled WGS sequence"/>
</dbReference>
<accession>A0A919D676</accession>
<name>A0A919D676_9ACTN</name>
<gene>
    <name evidence="1" type="ORF">GCM10010339_71540</name>
</gene>
<comment type="caution">
    <text evidence="1">The sequence shown here is derived from an EMBL/GenBank/DDBJ whole genome shotgun (WGS) entry which is preliminary data.</text>
</comment>